<protein>
    <submittedName>
        <fullName evidence="2">Uncharacterized protein</fullName>
    </submittedName>
</protein>
<feature type="transmembrane region" description="Helical" evidence="1">
    <location>
        <begin position="12"/>
        <end position="32"/>
    </location>
</feature>
<dbReference type="Proteomes" id="UP000270094">
    <property type="component" value="Unassembled WGS sequence"/>
</dbReference>
<accession>A0A3P7IDY6</accession>
<keyword evidence="3" id="KW-1185">Reference proteome</keyword>
<keyword evidence="1" id="KW-1133">Transmembrane helix</keyword>
<dbReference type="EMBL" id="UYYB01018981">
    <property type="protein sequence ID" value="VDM71140.1"/>
    <property type="molecule type" value="Genomic_DNA"/>
</dbReference>
<reference evidence="2 3" key="1">
    <citation type="submission" date="2018-11" db="EMBL/GenBank/DDBJ databases">
        <authorList>
            <consortium name="Pathogen Informatics"/>
        </authorList>
    </citation>
    <scope>NUCLEOTIDE SEQUENCE [LARGE SCALE GENOMIC DNA]</scope>
</reference>
<sequence>MPMRIYPIQSLNVRFFCVVFEQLTLFAIYNFLFQIEALTLKFTISSISFTLLSFCMLTLKSLIIFLSYNHWYNNKFHFKLSRIIIFQCYIDTLFERFAVNR</sequence>
<proteinExistence type="predicted"/>
<organism evidence="2 3">
    <name type="scientific">Strongylus vulgaris</name>
    <name type="common">Blood worm</name>
    <dbReference type="NCBI Taxonomy" id="40348"/>
    <lineage>
        <taxon>Eukaryota</taxon>
        <taxon>Metazoa</taxon>
        <taxon>Ecdysozoa</taxon>
        <taxon>Nematoda</taxon>
        <taxon>Chromadorea</taxon>
        <taxon>Rhabditida</taxon>
        <taxon>Rhabditina</taxon>
        <taxon>Rhabditomorpha</taxon>
        <taxon>Strongyloidea</taxon>
        <taxon>Strongylidae</taxon>
        <taxon>Strongylus</taxon>
    </lineage>
</organism>
<gene>
    <name evidence="2" type="ORF">SVUK_LOCUS6138</name>
</gene>
<evidence type="ECO:0000256" key="1">
    <source>
        <dbReference type="SAM" id="Phobius"/>
    </source>
</evidence>
<keyword evidence="1" id="KW-0472">Membrane</keyword>
<evidence type="ECO:0000313" key="3">
    <source>
        <dbReference type="Proteomes" id="UP000270094"/>
    </source>
</evidence>
<name>A0A3P7IDY6_STRVU</name>
<keyword evidence="1" id="KW-0812">Transmembrane</keyword>
<feature type="transmembrane region" description="Helical" evidence="1">
    <location>
        <begin position="44"/>
        <end position="68"/>
    </location>
</feature>
<dbReference type="AlphaFoldDB" id="A0A3P7IDY6"/>
<evidence type="ECO:0000313" key="2">
    <source>
        <dbReference type="EMBL" id="VDM71140.1"/>
    </source>
</evidence>